<feature type="domain" description="Tubulin/FtsZ GTPase" evidence="1">
    <location>
        <begin position="1"/>
        <end position="194"/>
    </location>
</feature>
<dbReference type="InterPro" id="IPR003008">
    <property type="entry name" value="Tubulin_FtsZ_GTPase"/>
</dbReference>
<accession>A0AAP8U6X5</accession>
<dbReference type="InterPro" id="IPR036525">
    <property type="entry name" value="Tubulin/FtsZ_GTPase_sf"/>
</dbReference>
<sequence length="379" mass="42291">MIAVIGCGGAGGNIADEASRVGFATGAINFSKQDLDSLDNVPLKLRIPGSEGVGHDRDEAKRLLTKHYKMCVEWITEHFSSPSIEVIIFATSSGGGTGSSITPMLVELMIQIMPEKTYSVIVATPDLSEVDNIQANTLDTIGELSNLDISIIPVDNNQIKKYSNISTKSEIYSITNNTVINHLAKLHSYTERASKNGTFDKRDFKTTFRTKGILTFSEFDIFSTVSSTFNVSADSVANRIHEIWEKSIYVPVPKDFVTRAAVIFDGNEDMLQHINHELIFSYFDQGTPIDLFEGFYSNNEANKTMTVLSGLPWINSRLSQIDNQIEKNKDKIQQIFSRENQFQAKSTNLFKKLRVANETEESKPSSKLSAMDILKKYQN</sequence>
<evidence type="ECO:0000259" key="1">
    <source>
        <dbReference type="SMART" id="SM00864"/>
    </source>
</evidence>
<protein>
    <recommendedName>
        <fullName evidence="1">Tubulin/FtsZ GTPase domain-containing protein</fullName>
    </recommendedName>
</protein>
<dbReference type="SUPFAM" id="SSF52490">
    <property type="entry name" value="Tubulin nucleotide-binding domain-like"/>
    <property type="match status" value="1"/>
</dbReference>
<name>A0AAP8U6X5_BRELA</name>
<dbReference type="RefSeq" id="WP_104030273.1">
    <property type="nucleotide sequence ID" value="NZ_JARMDU010000001.1"/>
</dbReference>
<dbReference type="Gene3D" id="3.40.50.1440">
    <property type="entry name" value="Tubulin/FtsZ, GTPase domain"/>
    <property type="match status" value="1"/>
</dbReference>
<evidence type="ECO:0000313" key="3">
    <source>
        <dbReference type="Proteomes" id="UP000239759"/>
    </source>
</evidence>
<proteinExistence type="predicted"/>
<dbReference type="SMART" id="SM00864">
    <property type="entry name" value="Tubulin"/>
    <property type="match status" value="1"/>
</dbReference>
<dbReference type="EMBL" id="PRKQ01000001">
    <property type="protein sequence ID" value="PPB12872.1"/>
    <property type="molecule type" value="Genomic_DNA"/>
</dbReference>
<dbReference type="Proteomes" id="UP000239759">
    <property type="component" value="Unassembled WGS sequence"/>
</dbReference>
<dbReference type="Pfam" id="PF00091">
    <property type="entry name" value="Tubulin"/>
    <property type="match status" value="1"/>
</dbReference>
<reference evidence="2 3" key="1">
    <citation type="submission" date="2018-02" db="EMBL/GenBank/DDBJ databases">
        <title>Comparative analysis of genomes of three Brevibacillus laterosporus strains producers of potent antimicrobials isolated from silage.</title>
        <authorList>
            <person name="Kojic M."/>
            <person name="Miljkovic M."/>
            <person name="Studholme D."/>
            <person name="Filipic B."/>
        </authorList>
    </citation>
    <scope>NUCLEOTIDE SEQUENCE [LARGE SCALE GENOMIC DNA]</scope>
    <source>
        <strain evidence="2 3">BGSP11</strain>
    </source>
</reference>
<gene>
    <name evidence="2" type="ORF">C4A77_00365</name>
</gene>
<dbReference type="GO" id="GO:0005525">
    <property type="term" value="F:GTP binding"/>
    <property type="evidence" value="ECO:0007669"/>
    <property type="project" value="InterPro"/>
</dbReference>
<comment type="caution">
    <text evidence="2">The sequence shown here is derived from an EMBL/GenBank/DDBJ whole genome shotgun (WGS) entry which is preliminary data.</text>
</comment>
<dbReference type="AlphaFoldDB" id="A0AAP8U6X5"/>
<organism evidence="2 3">
    <name type="scientific">Brevibacillus laterosporus</name>
    <name type="common">Bacillus laterosporus</name>
    <dbReference type="NCBI Taxonomy" id="1465"/>
    <lineage>
        <taxon>Bacteria</taxon>
        <taxon>Bacillati</taxon>
        <taxon>Bacillota</taxon>
        <taxon>Bacilli</taxon>
        <taxon>Bacillales</taxon>
        <taxon>Paenibacillaceae</taxon>
        <taxon>Brevibacillus</taxon>
    </lineage>
</organism>
<evidence type="ECO:0000313" key="2">
    <source>
        <dbReference type="EMBL" id="PPB12872.1"/>
    </source>
</evidence>